<feature type="non-terminal residue" evidence="2">
    <location>
        <position position="1"/>
    </location>
</feature>
<evidence type="ECO:0000313" key="2">
    <source>
        <dbReference type="EMBL" id="CAE7389111.1"/>
    </source>
</evidence>
<reference evidence="2" key="1">
    <citation type="submission" date="2021-02" db="EMBL/GenBank/DDBJ databases">
        <authorList>
            <person name="Dougan E. K."/>
            <person name="Rhodes N."/>
            <person name="Thang M."/>
            <person name="Chan C."/>
        </authorList>
    </citation>
    <scope>NUCLEOTIDE SEQUENCE</scope>
</reference>
<feature type="region of interest" description="Disordered" evidence="1">
    <location>
        <begin position="1"/>
        <end position="33"/>
    </location>
</feature>
<feature type="non-terminal residue" evidence="2">
    <location>
        <position position="110"/>
    </location>
</feature>
<protein>
    <submittedName>
        <fullName evidence="2">Uncharacterized protein</fullName>
    </submittedName>
</protein>
<sequence length="110" mass="11619">ILDTPLFETTVISDDEDSGKAAAREPAETADPEPAVVPAEVVDLDGESAAAETAAPELAVPTEVVDLGDKPARSKLLLQTSRALSRSKFLQTSRTALRASSRSQLVQTCR</sequence>
<gene>
    <name evidence="2" type="ORF">SNEC2469_LOCUS10563</name>
</gene>
<organism evidence="2 3">
    <name type="scientific">Symbiodinium necroappetens</name>
    <dbReference type="NCBI Taxonomy" id="1628268"/>
    <lineage>
        <taxon>Eukaryota</taxon>
        <taxon>Sar</taxon>
        <taxon>Alveolata</taxon>
        <taxon>Dinophyceae</taxon>
        <taxon>Suessiales</taxon>
        <taxon>Symbiodiniaceae</taxon>
        <taxon>Symbiodinium</taxon>
    </lineage>
</organism>
<keyword evidence="3" id="KW-1185">Reference proteome</keyword>
<dbReference type="AlphaFoldDB" id="A0A812QGS3"/>
<name>A0A812QGS3_9DINO</name>
<dbReference type="Proteomes" id="UP000601435">
    <property type="component" value="Unassembled WGS sequence"/>
</dbReference>
<evidence type="ECO:0000313" key="3">
    <source>
        <dbReference type="Proteomes" id="UP000601435"/>
    </source>
</evidence>
<proteinExistence type="predicted"/>
<feature type="compositionally biased region" description="Basic and acidic residues" evidence="1">
    <location>
        <begin position="18"/>
        <end position="27"/>
    </location>
</feature>
<comment type="caution">
    <text evidence="2">The sequence shown here is derived from an EMBL/GenBank/DDBJ whole genome shotgun (WGS) entry which is preliminary data.</text>
</comment>
<dbReference type="EMBL" id="CAJNJA010016820">
    <property type="protein sequence ID" value="CAE7389111.1"/>
    <property type="molecule type" value="Genomic_DNA"/>
</dbReference>
<accession>A0A812QGS3</accession>
<evidence type="ECO:0000256" key="1">
    <source>
        <dbReference type="SAM" id="MobiDB-lite"/>
    </source>
</evidence>